<feature type="non-terminal residue" evidence="2">
    <location>
        <position position="1"/>
    </location>
</feature>
<reference evidence="2" key="1">
    <citation type="submission" date="2020-02" db="EMBL/GenBank/DDBJ databases">
        <authorList>
            <person name="Meier V. D."/>
        </authorList>
    </citation>
    <scope>NUCLEOTIDE SEQUENCE</scope>
    <source>
        <strain evidence="2">AVDCRST_MAG27</strain>
    </source>
</reference>
<sequence length="62" mass="6853">CPPRASMPSARMLKAAASSPGRPWRFRPRFGELRSVRSVAPVARSPRGSSTRARWRASARGF</sequence>
<accession>A0A6J4HFM8</accession>
<proteinExistence type="predicted"/>
<evidence type="ECO:0000313" key="2">
    <source>
        <dbReference type="EMBL" id="CAA9220936.1"/>
    </source>
</evidence>
<feature type="compositionally biased region" description="Basic residues" evidence="1">
    <location>
        <begin position="53"/>
        <end position="62"/>
    </location>
</feature>
<feature type="non-terminal residue" evidence="2">
    <location>
        <position position="62"/>
    </location>
</feature>
<evidence type="ECO:0000256" key="1">
    <source>
        <dbReference type="SAM" id="MobiDB-lite"/>
    </source>
</evidence>
<organism evidence="2">
    <name type="scientific">uncultured Craurococcus sp</name>
    <dbReference type="NCBI Taxonomy" id="1135998"/>
    <lineage>
        <taxon>Bacteria</taxon>
        <taxon>Pseudomonadati</taxon>
        <taxon>Pseudomonadota</taxon>
        <taxon>Alphaproteobacteria</taxon>
        <taxon>Acetobacterales</taxon>
        <taxon>Acetobacteraceae</taxon>
        <taxon>Craurococcus</taxon>
        <taxon>environmental samples</taxon>
    </lineage>
</organism>
<protein>
    <submittedName>
        <fullName evidence="2">Uncharacterized protein</fullName>
    </submittedName>
</protein>
<feature type="region of interest" description="Disordered" evidence="1">
    <location>
        <begin position="40"/>
        <end position="62"/>
    </location>
</feature>
<dbReference type="EMBL" id="CADCTD010000011">
    <property type="protein sequence ID" value="CAA9220936.1"/>
    <property type="molecule type" value="Genomic_DNA"/>
</dbReference>
<name>A0A6J4HFM8_9PROT</name>
<gene>
    <name evidence="2" type="ORF">AVDCRST_MAG27-286</name>
</gene>
<dbReference type="AlphaFoldDB" id="A0A6J4HFM8"/>